<evidence type="ECO:0000256" key="4">
    <source>
        <dbReference type="ARBA" id="ARBA00022801"/>
    </source>
</evidence>
<dbReference type="GO" id="GO:0003676">
    <property type="term" value="F:nucleic acid binding"/>
    <property type="evidence" value="ECO:0007669"/>
    <property type="project" value="InterPro"/>
</dbReference>
<dbReference type="InterPro" id="IPR036397">
    <property type="entry name" value="RNaseH_sf"/>
</dbReference>
<dbReference type="Gene3D" id="3.30.420.10">
    <property type="entry name" value="Ribonuclease H-like superfamily/Ribonuclease H"/>
    <property type="match status" value="1"/>
</dbReference>
<organism evidence="6 7">
    <name type="scientific">Thelohanellus kitauei</name>
    <name type="common">Myxosporean</name>
    <dbReference type="NCBI Taxonomy" id="669202"/>
    <lineage>
        <taxon>Eukaryota</taxon>
        <taxon>Metazoa</taxon>
        <taxon>Cnidaria</taxon>
        <taxon>Myxozoa</taxon>
        <taxon>Myxosporea</taxon>
        <taxon>Bivalvulida</taxon>
        <taxon>Platysporina</taxon>
        <taxon>Myxobolidae</taxon>
        <taxon>Thelohanellus</taxon>
    </lineage>
</organism>
<dbReference type="GO" id="GO:0004527">
    <property type="term" value="F:exonuclease activity"/>
    <property type="evidence" value="ECO:0007669"/>
    <property type="project" value="InterPro"/>
</dbReference>
<protein>
    <submittedName>
        <fullName evidence="6">Small RNA degrading nuclease 5</fullName>
    </submittedName>
</protein>
<dbReference type="PANTHER" id="PTHR12801">
    <property type="entry name" value="RNA EXONUCLEASE REXO1 / RECO3 FAMILY MEMBER-RELATED"/>
    <property type="match status" value="1"/>
</dbReference>
<name>A0A0C2MX51_THEKT</name>
<evidence type="ECO:0000256" key="1">
    <source>
        <dbReference type="ARBA" id="ARBA00004123"/>
    </source>
</evidence>
<keyword evidence="4" id="KW-0378">Hydrolase</keyword>
<comment type="subcellular location">
    <subcellularLocation>
        <location evidence="1">Nucleus</location>
    </subcellularLocation>
</comment>
<gene>
    <name evidence="6" type="ORF">RF11_01102</name>
</gene>
<dbReference type="InterPro" id="IPR047021">
    <property type="entry name" value="REXO1/3/4-like"/>
</dbReference>
<dbReference type="PANTHER" id="PTHR12801:SF115">
    <property type="entry name" value="FI18136P1-RELATED"/>
    <property type="match status" value="1"/>
</dbReference>
<keyword evidence="3" id="KW-0540">Nuclease</keyword>
<evidence type="ECO:0000256" key="5">
    <source>
        <dbReference type="ARBA" id="ARBA00023242"/>
    </source>
</evidence>
<reference evidence="6 7" key="1">
    <citation type="journal article" date="2014" name="Genome Biol. Evol.">
        <title>The genome of the myxosporean Thelohanellus kitauei shows adaptations to nutrient acquisition within its fish host.</title>
        <authorList>
            <person name="Yang Y."/>
            <person name="Xiong J."/>
            <person name="Zhou Z."/>
            <person name="Huo F."/>
            <person name="Miao W."/>
            <person name="Ran C."/>
            <person name="Liu Y."/>
            <person name="Zhang J."/>
            <person name="Feng J."/>
            <person name="Wang M."/>
            <person name="Wang M."/>
            <person name="Wang L."/>
            <person name="Yao B."/>
        </authorList>
    </citation>
    <scope>NUCLEOTIDE SEQUENCE [LARGE SCALE GENOMIC DNA]</scope>
    <source>
        <strain evidence="6">Wuqing</strain>
    </source>
</reference>
<evidence type="ECO:0000256" key="3">
    <source>
        <dbReference type="ARBA" id="ARBA00022722"/>
    </source>
</evidence>
<proteinExistence type="inferred from homology"/>
<sequence>MDSDTNRLYNELMAKYLHCGICTNPYYTKPCTWPRSDPLVDICKPDCCKDWCPCRSKHNHDFCASLNTCNYCNHPHRVKYRTRKLCPVLGDPKPSSLQIVNLKNDDMEYSKFFLTANSPRTETTMKVAAITCKKTKIDGNLDVTRVTIIDDNLNQRYSEVFTHRSCSCDPKITCRCLNDKYTCCVGKTLKDIQDDLSKLISHDTILIGHEIRDHLRDLKMVHEKVIDTSCLTTRACGHSYLCPKRLILKEFDSTKDINEILRDDAVACMRIFRDSALNSLKVDY</sequence>
<accession>A0A0C2MX51</accession>
<dbReference type="AlphaFoldDB" id="A0A0C2MX51"/>
<evidence type="ECO:0000256" key="2">
    <source>
        <dbReference type="ARBA" id="ARBA00006357"/>
    </source>
</evidence>
<dbReference type="EMBL" id="JWZT01002718">
    <property type="protein sequence ID" value="KII68740.1"/>
    <property type="molecule type" value="Genomic_DNA"/>
</dbReference>
<dbReference type="OrthoDB" id="6482108at2759"/>
<comment type="caution">
    <text evidence="6">The sequence shown here is derived from an EMBL/GenBank/DDBJ whole genome shotgun (WGS) entry which is preliminary data.</text>
</comment>
<keyword evidence="7" id="KW-1185">Reference proteome</keyword>
<evidence type="ECO:0000313" key="6">
    <source>
        <dbReference type="EMBL" id="KII68740.1"/>
    </source>
</evidence>
<dbReference type="GO" id="GO:0005634">
    <property type="term" value="C:nucleus"/>
    <property type="evidence" value="ECO:0007669"/>
    <property type="project" value="UniProtKB-SubCell"/>
</dbReference>
<evidence type="ECO:0000313" key="7">
    <source>
        <dbReference type="Proteomes" id="UP000031668"/>
    </source>
</evidence>
<dbReference type="Proteomes" id="UP000031668">
    <property type="component" value="Unassembled WGS sequence"/>
</dbReference>
<comment type="similarity">
    <text evidence="2">Belongs to the REXO1/REXO3 family.</text>
</comment>
<keyword evidence="5" id="KW-0539">Nucleus</keyword>